<name>A0A0S2SNY4_9GAMM</name>
<dbReference type="Pfam" id="PF16806">
    <property type="entry name" value="ExsD"/>
    <property type="match status" value="1"/>
</dbReference>
<reference evidence="4" key="1">
    <citation type="submission" date="2015-10" db="EMBL/GenBank/DDBJ databases">
        <title>Complete Genome Sequence of Aeromonas schubertii strain WL1483.</title>
        <authorList>
            <person name="Liu L."/>
        </authorList>
    </citation>
    <scope>NUCLEOTIDE SEQUENCE [LARGE SCALE GENOMIC DNA]</scope>
    <source>
        <strain evidence="4">WL1483</strain>
    </source>
</reference>
<dbReference type="EMBL" id="CP013067">
    <property type="protein sequence ID" value="ALP43385.1"/>
    <property type="molecule type" value="Genomic_DNA"/>
</dbReference>
<dbReference type="InterPro" id="IPR043101">
    <property type="entry name" value="ExsD_dom1"/>
</dbReference>
<accession>A0A0S2SNY4</accession>
<dbReference type="PATRIC" id="fig|652.5.peg.1926"/>
<evidence type="ECO:0000256" key="1">
    <source>
        <dbReference type="SAM" id="Coils"/>
    </source>
</evidence>
<evidence type="ECO:0000313" key="3">
    <source>
        <dbReference type="EMBL" id="ALP43385.1"/>
    </source>
</evidence>
<gene>
    <name evidence="3" type="ORF">WL1483_3966</name>
</gene>
<dbReference type="Proteomes" id="UP000058114">
    <property type="component" value="Chromosome"/>
</dbReference>
<feature type="coiled-coil region" evidence="1">
    <location>
        <begin position="173"/>
        <end position="200"/>
    </location>
</feature>
<dbReference type="Gene3D" id="1.10.8.520">
    <property type="entry name" value="ExsD N-terminal domain-like"/>
    <property type="match status" value="1"/>
</dbReference>
<evidence type="ECO:0000313" key="4">
    <source>
        <dbReference type="Proteomes" id="UP000058114"/>
    </source>
</evidence>
<proteinExistence type="predicted"/>
<reference evidence="3 4" key="2">
    <citation type="journal article" date="2016" name="Genome Announc.">
        <title>Complete Genome Sequence of the Highly Virulent Aeromonas schubertii Strain WL1483, Isolated from Diseased Snakehead Fish (Channa argus) in China.</title>
        <authorList>
            <person name="Liu L."/>
            <person name="Li N."/>
            <person name="Zhang D."/>
            <person name="Fu X."/>
            <person name="Shi C."/>
            <person name="Lin Q."/>
            <person name="Hao G."/>
        </authorList>
    </citation>
    <scope>NUCLEOTIDE SEQUENCE [LARGE SCALE GENOMIC DNA]</scope>
    <source>
        <strain evidence="3 4">WL1483</strain>
    </source>
</reference>
<organism evidence="3 4">
    <name type="scientific">Aeromonas schubertii</name>
    <dbReference type="NCBI Taxonomy" id="652"/>
    <lineage>
        <taxon>Bacteria</taxon>
        <taxon>Pseudomonadati</taxon>
        <taxon>Pseudomonadota</taxon>
        <taxon>Gammaproteobacteria</taxon>
        <taxon>Aeromonadales</taxon>
        <taxon>Aeromonadaceae</taxon>
        <taxon>Aeromonas</taxon>
    </lineage>
</organism>
<dbReference type="KEGG" id="asr:WL1483_3966"/>
<dbReference type="AlphaFoldDB" id="A0A0S2SNY4"/>
<evidence type="ECO:0000259" key="2">
    <source>
        <dbReference type="Pfam" id="PF16806"/>
    </source>
</evidence>
<sequence length="265" mass="30212">MSHNEHNPADGGPLAGRRVTLIPPDSLSRDVLVGVLHPSGGARLLTHEQHALLQRLLPRARLESLLASRWYRRRLPLGRAVSRSELVWLARCGRGESPWDQVLGERIHIGQPCDCWPLLLQPLYAWWMTQLEPDYEAWLQEREQLSVMVRQWQAQRAFWQQVQAEPGQQASLLARIASQQADGEARMAQLERQLDELALRAKQLWPAWEPARAGQAELAALQPVPAQLAPPWDWLLSPLTEPLEQAHAWLLARGICLMQDRIVRT</sequence>
<dbReference type="RefSeq" id="WP_060585715.1">
    <property type="nucleotide sequence ID" value="NZ_CP013067.1"/>
</dbReference>
<protein>
    <submittedName>
        <fullName evidence="3">ExsD protein</fullName>
    </submittedName>
</protein>
<dbReference type="InterPro" id="IPR031835">
    <property type="entry name" value="ExsD_N"/>
</dbReference>
<keyword evidence="1" id="KW-0175">Coiled coil</keyword>
<feature type="domain" description="Antiactivator protein ExsD N-terminal" evidence="2">
    <location>
        <begin position="45"/>
        <end position="94"/>
    </location>
</feature>